<dbReference type="GO" id="GO:0005886">
    <property type="term" value="C:plasma membrane"/>
    <property type="evidence" value="ECO:0007669"/>
    <property type="project" value="UniProtKB-SubCell"/>
</dbReference>
<sequence>MTILITFLLVLLADQITKYLVVKNFSVGETMPLLENIFHFTYVKNRGAAFGILQGQRWFFIVITIVVLGAIVFFYKELPLHNIWNRIALGLAIGGAIGNLIDRVRLGYVIDFLDLRVWPVFNIADSSVVVAVAIFSYWVLIIDSN</sequence>
<comment type="subcellular location">
    <subcellularLocation>
        <location evidence="9">Cell membrane</location>
        <topology evidence="9">Multi-pass membrane protein</topology>
    </subcellularLocation>
</comment>
<keyword evidence="3 9" id="KW-0645">Protease</keyword>
<feature type="transmembrane region" description="Helical" evidence="9">
    <location>
        <begin position="83"/>
        <end position="101"/>
    </location>
</feature>
<keyword evidence="6 9" id="KW-0378">Hydrolase</keyword>
<dbReference type="RefSeq" id="WP_204700747.1">
    <property type="nucleotide sequence ID" value="NZ_JAFBDQ010000003.1"/>
</dbReference>
<name>A0A938XTJ6_9FIRM</name>
<dbReference type="HAMAP" id="MF_00161">
    <property type="entry name" value="LspA"/>
    <property type="match status" value="1"/>
</dbReference>
<dbReference type="InterPro" id="IPR001872">
    <property type="entry name" value="Peptidase_A8"/>
</dbReference>
<evidence type="ECO:0000256" key="4">
    <source>
        <dbReference type="ARBA" id="ARBA00022692"/>
    </source>
</evidence>
<evidence type="ECO:0000256" key="8">
    <source>
        <dbReference type="ARBA" id="ARBA00023136"/>
    </source>
</evidence>
<proteinExistence type="inferred from homology"/>
<dbReference type="PRINTS" id="PR00781">
    <property type="entry name" value="LIPOSIGPTASE"/>
</dbReference>
<keyword evidence="5 9" id="KW-0064">Aspartyl protease</keyword>
<dbReference type="PANTHER" id="PTHR33695">
    <property type="entry name" value="LIPOPROTEIN SIGNAL PEPTIDASE"/>
    <property type="match status" value="1"/>
</dbReference>
<dbReference type="Pfam" id="PF01252">
    <property type="entry name" value="Peptidase_A8"/>
    <property type="match status" value="1"/>
</dbReference>
<comment type="pathway">
    <text evidence="9">Protein modification; lipoprotein biosynthesis (signal peptide cleavage).</text>
</comment>
<evidence type="ECO:0000313" key="12">
    <source>
        <dbReference type="Proteomes" id="UP000774000"/>
    </source>
</evidence>
<dbReference type="PANTHER" id="PTHR33695:SF1">
    <property type="entry name" value="LIPOPROTEIN SIGNAL PEPTIDASE"/>
    <property type="match status" value="1"/>
</dbReference>
<organism evidence="11 12">
    <name type="scientific">Halanaerobacter jeridensis</name>
    <dbReference type="NCBI Taxonomy" id="706427"/>
    <lineage>
        <taxon>Bacteria</taxon>
        <taxon>Bacillati</taxon>
        <taxon>Bacillota</taxon>
        <taxon>Clostridia</taxon>
        <taxon>Halanaerobiales</taxon>
        <taxon>Halobacteroidaceae</taxon>
        <taxon>Halanaerobacter</taxon>
    </lineage>
</organism>
<keyword evidence="2 9" id="KW-1003">Cell membrane</keyword>
<evidence type="ECO:0000256" key="5">
    <source>
        <dbReference type="ARBA" id="ARBA00022750"/>
    </source>
</evidence>
<comment type="function">
    <text evidence="9">This protein specifically catalyzes the removal of signal peptides from prolipoproteins.</text>
</comment>
<feature type="active site" evidence="9">
    <location>
        <position position="125"/>
    </location>
</feature>
<evidence type="ECO:0000313" key="11">
    <source>
        <dbReference type="EMBL" id="MBM7556046.1"/>
    </source>
</evidence>
<evidence type="ECO:0000256" key="3">
    <source>
        <dbReference type="ARBA" id="ARBA00022670"/>
    </source>
</evidence>
<dbReference type="Proteomes" id="UP000774000">
    <property type="component" value="Unassembled WGS sequence"/>
</dbReference>
<dbReference type="GO" id="GO:0004190">
    <property type="term" value="F:aspartic-type endopeptidase activity"/>
    <property type="evidence" value="ECO:0007669"/>
    <property type="project" value="UniProtKB-UniRule"/>
</dbReference>
<comment type="caution">
    <text evidence="11">The sequence shown here is derived from an EMBL/GenBank/DDBJ whole genome shotgun (WGS) entry which is preliminary data.</text>
</comment>
<comment type="catalytic activity">
    <reaction evidence="9">
        <text>Release of signal peptides from bacterial membrane prolipoproteins. Hydrolyzes -Xaa-Yaa-Zaa-|-(S,diacylglyceryl)Cys-, in which Xaa is hydrophobic (preferably Leu), and Yaa (Ala or Ser) and Zaa (Gly or Ala) have small, neutral side chains.</text>
        <dbReference type="EC" id="3.4.23.36"/>
    </reaction>
</comment>
<dbReference type="EMBL" id="JAFBDQ010000003">
    <property type="protein sequence ID" value="MBM7556046.1"/>
    <property type="molecule type" value="Genomic_DNA"/>
</dbReference>
<evidence type="ECO:0000256" key="10">
    <source>
        <dbReference type="RuleBase" id="RU004181"/>
    </source>
</evidence>
<keyword evidence="7 9" id="KW-1133">Transmembrane helix</keyword>
<feature type="transmembrane region" description="Helical" evidence="9">
    <location>
        <begin position="121"/>
        <end position="142"/>
    </location>
</feature>
<feature type="active site" evidence="9">
    <location>
        <position position="111"/>
    </location>
</feature>
<comment type="caution">
    <text evidence="9">Lacks conserved residue(s) required for the propagation of feature annotation.</text>
</comment>
<accession>A0A938XTJ6</accession>
<dbReference type="NCBIfam" id="TIGR00077">
    <property type="entry name" value="lspA"/>
    <property type="match status" value="1"/>
</dbReference>
<gene>
    <name evidence="9" type="primary">lspA</name>
    <name evidence="11" type="ORF">JOC47_000880</name>
</gene>
<keyword evidence="12" id="KW-1185">Reference proteome</keyword>
<dbReference type="EC" id="3.4.23.36" evidence="9"/>
<evidence type="ECO:0000256" key="7">
    <source>
        <dbReference type="ARBA" id="ARBA00022989"/>
    </source>
</evidence>
<keyword evidence="8 9" id="KW-0472">Membrane</keyword>
<evidence type="ECO:0000256" key="2">
    <source>
        <dbReference type="ARBA" id="ARBA00022475"/>
    </source>
</evidence>
<dbReference type="AlphaFoldDB" id="A0A938XTJ6"/>
<protein>
    <recommendedName>
        <fullName evidence="9">Lipoprotein signal peptidase</fullName>
        <ecNumber evidence="9">3.4.23.36</ecNumber>
    </recommendedName>
    <alternativeName>
        <fullName evidence="9">Prolipoprotein signal peptidase</fullName>
    </alternativeName>
    <alternativeName>
        <fullName evidence="9">Signal peptidase II</fullName>
        <shortName evidence="9">SPase II</shortName>
    </alternativeName>
</protein>
<reference evidence="11" key="1">
    <citation type="submission" date="2021-01" db="EMBL/GenBank/DDBJ databases">
        <title>Genomic Encyclopedia of Type Strains, Phase IV (KMG-IV): sequencing the most valuable type-strain genomes for metagenomic binning, comparative biology and taxonomic classification.</title>
        <authorList>
            <person name="Goeker M."/>
        </authorList>
    </citation>
    <scope>NUCLEOTIDE SEQUENCE</scope>
    <source>
        <strain evidence="11">DSM 23230</strain>
    </source>
</reference>
<evidence type="ECO:0000256" key="9">
    <source>
        <dbReference type="HAMAP-Rule" id="MF_00161"/>
    </source>
</evidence>
<keyword evidence="4 9" id="KW-0812">Transmembrane</keyword>
<evidence type="ECO:0000256" key="6">
    <source>
        <dbReference type="ARBA" id="ARBA00022801"/>
    </source>
</evidence>
<comment type="similarity">
    <text evidence="1 9 10">Belongs to the peptidase A8 family.</text>
</comment>
<dbReference type="GO" id="GO:0006508">
    <property type="term" value="P:proteolysis"/>
    <property type="evidence" value="ECO:0007669"/>
    <property type="project" value="UniProtKB-KW"/>
</dbReference>
<feature type="transmembrane region" description="Helical" evidence="9">
    <location>
        <begin position="58"/>
        <end position="76"/>
    </location>
</feature>
<evidence type="ECO:0000256" key="1">
    <source>
        <dbReference type="ARBA" id="ARBA00006139"/>
    </source>
</evidence>